<keyword evidence="1" id="KW-0812">Transmembrane</keyword>
<dbReference type="InterPro" id="IPR012902">
    <property type="entry name" value="N_methyl_site"/>
</dbReference>
<dbReference type="EMBL" id="JAEDAK010000001">
    <property type="protein sequence ID" value="MBH9575589.1"/>
    <property type="molecule type" value="Genomic_DNA"/>
</dbReference>
<feature type="transmembrane region" description="Helical" evidence="1">
    <location>
        <begin position="20"/>
        <end position="42"/>
    </location>
</feature>
<keyword evidence="3" id="KW-1185">Reference proteome</keyword>
<comment type="caution">
    <text evidence="2">The sequence shown here is derived from an EMBL/GenBank/DDBJ whole genome shotgun (WGS) entry which is preliminary data.</text>
</comment>
<organism evidence="2 3">
    <name type="scientific">Inhella proteolytica</name>
    <dbReference type="NCBI Taxonomy" id="2795029"/>
    <lineage>
        <taxon>Bacteria</taxon>
        <taxon>Pseudomonadati</taxon>
        <taxon>Pseudomonadota</taxon>
        <taxon>Betaproteobacteria</taxon>
        <taxon>Burkholderiales</taxon>
        <taxon>Sphaerotilaceae</taxon>
        <taxon>Inhella</taxon>
    </lineage>
</organism>
<dbReference type="Pfam" id="PF07963">
    <property type="entry name" value="N_methyl"/>
    <property type="match status" value="1"/>
</dbReference>
<keyword evidence="1" id="KW-0472">Membrane</keyword>
<evidence type="ECO:0000313" key="2">
    <source>
        <dbReference type="EMBL" id="MBH9575589.1"/>
    </source>
</evidence>
<dbReference type="RefSeq" id="WP_198109199.1">
    <property type="nucleotide sequence ID" value="NZ_JAEDAK010000001.1"/>
</dbReference>
<dbReference type="PROSITE" id="PS00409">
    <property type="entry name" value="PROKAR_NTER_METHYL"/>
    <property type="match status" value="1"/>
</dbReference>
<gene>
    <name evidence="2" type="ORF">I7X39_01600</name>
</gene>
<evidence type="ECO:0000313" key="3">
    <source>
        <dbReference type="Proteomes" id="UP000613266"/>
    </source>
</evidence>
<reference evidence="2" key="1">
    <citation type="submission" date="2020-12" db="EMBL/GenBank/DDBJ databases">
        <title>The genome sequence of Inhella sp. 1Y17.</title>
        <authorList>
            <person name="Liu Y."/>
        </authorList>
    </citation>
    <scope>NUCLEOTIDE SEQUENCE</scope>
    <source>
        <strain evidence="2">1Y17</strain>
    </source>
</reference>
<keyword evidence="1" id="KW-1133">Transmembrane helix</keyword>
<dbReference type="SUPFAM" id="SSF54523">
    <property type="entry name" value="Pili subunits"/>
    <property type="match status" value="1"/>
</dbReference>
<name>A0A931IXL0_9BURK</name>
<evidence type="ECO:0000256" key="1">
    <source>
        <dbReference type="SAM" id="Phobius"/>
    </source>
</evidence>
<dbReference type="Gene3D" id="3.30.700.10">
    <property type="entry name" value="Glycoprotein, Type 4 Pilin"/>
    <property type="match status" value="1"/>
</dbReference>
<dbReference type="NCBIfam" id="TIGR02532">
    <property type="entry name" value="IV_pilin_GFxxxE"/>
    <property type="match status" value="1"/>
</dbReference>
<dbReference type="InterPro" id="IPR045584">
    <property type="entry name" value="Pilin-like"/>
</dbReference>
<sequence length="203" mass="21512">MNRALMALAQAPTTPRGLSLIELLVVIAVLAIVLAVAGPNFADYIYRKRVEGVAAELVTDIQLLRSQALMKPSATVRNEMGVATALNATIRIGTSSTQTCYMLFWEISSHGCACNRPPGTACFKKFAEIKTVHMPKANTMVVTTTTADRSGRFQAGTPTFSPNGFAVTISGDRNGSLRVSVDGLGRVSTCTPDGGIPNYAVCV</sequence>
<proteinExistence type="predicted"/>
<dbReference type="Proteomes" id="UP000613266">
    <property type="component" value="Unassembled WGS sequence"/>
</dbReference>
<accession>A0A931IXL0</accession>
<dbReference type="AlphaFoldDB" id="A0A931IXL0"/>
<protein>
    <submittedName>
        <fullName evidence="2">Prepilin-type N-terminal cleavage/methylation domain-containing protein</fullName>
    </submittedName>
</protein>